<protein>
    <submittedName>
        <fullName evidence="2">Putative lipocalin-3 1</fullName>
    </submittedName>
</protein>
<feature type="signal peptide" evidence="1">
    <location>
        <begin position="1"/>
        <end position="19"/>
    </location>
</feature>
<dbReference type="AlphaFoldDB" id="A0A0C9S522"/>
<evidence type="ECO:0000313" key="2">
    <source>
        <dbReference type="EMBL" id="JAG92439.1"/>
    </source>
</evidence>
<name>A0A0C9S522_AMBAM</name>
<sequence length="194" mass="22285">MAGLWILRALVFTPFVVTALNDGKEDFRDFLKEGKKIWVFNTTEPGNVTCRNDTILKINGSSVSFKRHFKNFTQTLEEELGGKLFNWEHSEEQEREPYDSMTVEKPEGDGTEEILEFVDKDGECAVVKVMQLVNFSTDDSKIWRELRVTNPDKGVEPGSDCWKTFDNAVNITSKFGRKWRESYINCKLNPSGNN</sequence>
<feature type="chain" id="PRO_5002219626" evidence="1">
    <location>
        <begin position="20"/>
        <end position="194"/>
    </location>
</feature>
<keyword evidence="1" id="KW-0732">Signal</keyword>
<dbReference type="EMBL" id="GBZX01000301">
    <property type="protein sequence ID" value="JAG92439.1"/>
    <property type="molecule type" value="mRNA"/>
</dbReference>
<proteinExistence type="evidence at transcript level"/>
<reference evidence="2" key="1">
    <citation type="journal article" date="2015" name="PLoS ONE">
        <title>An Insight into the Sialome of the Lone Star Tick, Amblyomma americanum, with a Glimpse on Its Time Dependent Gene Expression.</title>
        <authorList>
            <person name="Karim S."/>
            <person name="Ribeiro J.M."/>
        </authorList>
    </citation>
    <scope>NUCLEOTIDE SEQUENCE</scope>
    <source>
        <tissue evidence="2">Salivary gland</tissue>
    </source>
</reference>
<evidence type="ECO:0000256" key="1">
    <source>
        <dbReference type="SAM" id="SignalP"/>
    </source>
</evidence>
<organism evidence="2">
    <name type="scientific">Amblyomma americanum</name>
    <name type="common">Lone star tick</name>
    <dbReference type="NCBI Taxonomy" id="6943"/>
    <lineage>
        <taxon>Eukaryota</taxon>
        <taxon>Metazoa</taxon>
        <taxon>Ecdysozoa</taxon>
        <taxon>Arthropoda</taxon>
        <taxon>Chelicerata</taxon>
        <taxon>Arachnida</taxon>
        <taxon>Acari</taxon>
        <taxon>Parasitiformes</taxon>
        <taxon>Ixodida</taxon>
        <taxon>Ixodoidea</taxon>
        <taxon>Ixodidae</taxon>
        <taxon>Amblyomminae</taxon>
        <taxon>Amblyomma</taxon>
    </lineage>
</organism>
<accession>A0A0C9S522</accession>